<accession>A0A0D3GA89</accession>
<dbReference type="EnsemblPlants" id="OBART05G24140.1">
    <property type="protein sequence ID" value="OBART05G24140.1"/>
    <property type="gene ID" value="OBART05G24140"/>
</dbReference>
<name>A0A0D3GA89_9ORYZ</name>
<evidence type="ECO:0008006" key="4">
    <source>
        <dbReference type="Google" id="ProtNLM"/>
    </source>
</evidence>
<feature type="signal peptide" evidence="1">
    <location>
        <begin position="1"/>
        <end position="19"/>
    </location>
</feature>
<dbReference type="AlphaFoldDB" id="A0A0D3GA89"/>
<keyword evidence="3" id="KW-1185">Reference proteome</keyword>
<evidence type="ECO:0000313" key="2">
    <source>
        <dbReference type="EnsemblPlants" id="OBART05G24140.1"/>
    </source>
</evidence>
<dbReference type="HOGENOM" id="CLU_2376159_0_0_1"/>
<proteinExistence type="predicted"/>
<organism evidence="2">
    <name type="scientific">Oryza barthii</name>
    <dbReference type="NCBI Taxonomy" id="65489"/>
    <lineage>
        <taxon>Eukaryota</taxon>
        <taxon>Viridiplantae</taxon>
        <taxon>Streptophyta</taxon>
        <taxon>Embryophyta</taxon>
        <taxon>Tracheophyta</taxon>
        <taxon>Spermatophyta</taxon>
        <taxon>Magnoliopsida</taxon>
        <taxon>Liliopsida</taxon>
        <taxon>Poales</taxon>
        <taxon>Poaceae</taxon>
        <taxon>BOP clade</taxon>
        <taxon>Oryzoideae</taxon>
        <taxon>Oryzeae</taxon>
        <taxon>Oryzinae</taxon>
        <taxon>Oryza</taxon>
    </lineage>
</organism>
<evidence type="ECO:0000256" key="1">
    <source>
        <dbReference type="SAM" id="SignalP"/>
    </source>
</evidence>
<feature type="chain" id="PRO_5002272365" description="Secreted protein" evidence="1">
    <location>
        <begin position="20"/>
        <end position="95"/>
    </location>
</feature>
<dbReference type="PaxDb" id="65489-OBART05G24140.1"/>
<sequence length="95" mass="9968">MVEADRICVGGGFFLLVLAALQPADLLGELREGKTGRRLGGVGRETGSHSLIHSGASELWGRTRVGDRGGYRRTPARFPWNPAVAAGISPVATGI</sequence>
<reference evidence="2" key="1">
    <citation type="journal article" date="2009" name="Rice">
        <title>De Novo Next Generation Sequencing of Plant Genomes.</title>
        <authorList>
            <person name="Rounsley S."/>
            <person name="Marri P.R."/>
            <person name="Yu Y."/>
            <person name="He R."/>
            <person name="Sisneros N."/>
            <person name="Goicoechea J.L."/>
            <person name="Lee S.J."/>
            <person name="Angelova A."/>
            <person name="Kudrna D."/>
            <person name="Luo M."/>
            <person name="Affourtit J."/>
            <person name="Desany B."/>
            <person name="Knight J."/>
            <person name="Niazi F."/>
            <person name="Egholm M."/>
            <person name="Wing R.A."/>
        </authorList>
    </citation>
    <scope>NUCLEOTIDE SEQUENCE [LARGE SCALE GENOMIC DNA]</scope>
    <source>
        <strain evidence="2">cv. IRGC 105608</strain>
    </source>
</reference>
<reference evidence="2" key="2">
    <citation type="submission" date="2015-03" db="UniProtKB">
        <authorList>
            <consortium name="EnsemblPlants"/>
        </authorList>
    </citation>
    <scope>IDENTIFICATION</scope>
</reference>
<evidence type="ECO:0000313" key="3">
    <source>
        <dbReference type="Proteomes" id="UP000026960"/>
    </source>
</evidence>
<protein>
    <recommendedName>
        <fullName evidence="4">Secreted protein</fullName>
    </recommendedName>
</protein>
<dbReference type="Proteomes" id="UP000026960">
    <property type="component" value="Chromosome 5"/>
</dbReference>
<dbReference type="Gramene" id="OBART05G24140.1">
    <property type="protein sequence ID" value="OBART05G24140.1"/>
    <property type="gene ID" value="OBART05G24140"/>
</dbReference>
<keyword evidence="1" id="KW-0732">Signal</keyword>